<sequence>MSTCGVLWFTFKLLFVASAVYGAAEEMTIEDFVDEIIDSAYFNIEKYIPDNKPVMFKSEEIFLDNSPTPTVIKTFSLGTISSLGTSFIRTGKCSVRTTRGKITINCKVEFQGVQATLPKTTEDGSRCILFIYATGNLFLSWPQDNRPVKVKLITLPNVTFAMSVTGLEKGASTTTPSSYSLDENSPTNFTKIYRLLFQKLITEGAFKTALDTTFEHAQKPQSIIFEKTDRIRQKTK</sequence>
<evidence type="ECO:0000313" key="2">
    <source>
        <dbReference type="EMBL" id="MXU96941.1"/>
    </source>
</evidence>
<reference evidence="2" key="1">
    <citation type="submission" date="2019-12" db="EMBL/GenBank/DDBJ databases">
        <title>An insight into the sialome of adult female Ixodes ricinus ticks feeding for 6 days.</title>
        <authorList>
            <person name="Perner J."/>
            <person name="Ribeiro J.M.C."/>
        </authorList>
    </citation>
    <scope>NUCLEOTIDE SEQUENCE</scope>
    <source>
        <strain evidence="2">Semi-engorged</strain>
        <tissue evidence="2">Salivary glands</tissue>
    </source>
</reference>
<organism evidence="2">
    <name type="scientific">Ixodes ricinus</name>
    <name type="common">Common tick</name>
    <name type="synonym">Acarus ricinus</name>
    <dbReference type="NCBI Taxonomy" id="34613"/>
    <lineage>
        <taxon>Eukaryota</taxon>
        <taxon>Metazoa</taxon>
        <taxon>Ecdysozoa</taxon>
        <taxon>Arthropoda</taxon>
        <taxon>Chelicerata</taxon>
        <taxon>Arachnida</taxon>
        <taxon>Acari</taxon>
        <taxon>Parasitiformes</taxon>
        <taxon>Ixodida</taxon>
        <taxon>Ixodoidea</taxon>
        <taxon>Ixodidae</taxon>
        <taxon>Ixodinae</taxon>
        <taxon>Ixodes</taxon>
    </lineage>
</organism>
<accession>A0A6B0V5I3</accession>
<proteinExistence type="predicted"/>
<name>A0A6B0V5I3_IXORI</name>
<keyword evidence="1" id="KW-0732">Signal</keyword>
<dbReference type="EMBL" id="GIFC01014858">
    <property type="protein sequence ID" value="MXU96941.1"/>
    <property type="molecule type" value="Transcribed_RNA"/>
</dbReference>
<dbReference type="AlphaFoldDB" id="A0A6B0V5I3"/>
<feature type="signal peptide" evidence="1">
    <location>
        <begin position="1"/>
        <end position="24"/>
    </location>
</feature>
<evidence type="ECO:0000256" key="1">
    <source>
        <dbReference type="SAM" id="SignalP"/>
    </source>
</evidence>
<protein>
    <submittedName>
        <fullName evidence="2">Putative secreted protein</fullName>
    </submittedName>
</protein>
<feature type="chain" id="PRO_5025540921" evidence="1">
    <location>
        <begin position="25"/>
        <end position="236"/>
    </location>
</feature>